<dbReference type="Proteomes" id="UP001262817">
    <property type="component" value="Unassembled WGS sequence"/>
</dbReference>
<comment type="caution">
    <text evidence="1">The sequence shown here is derived from an EMBL/GenBank/DDBJ whole genome shotgun (WGS) entry which is preliminary data.</text>
</comment>
<accession>A0AAJ2IWE6</accession>
<gene>
    <name evidence="1" type="ORF">P7D17_08665</name>
</gene>
<dbReference type="AlphaFoldDB" id="A0AAJ2IWE6"/>
<evidence type="ECO:0000313" key="1">
    <source>
        <dbReference type="EMBL" id="MDT2584170.1"/>
    </source>
</evidence>
<dbReference type="RefSeq" id="WP_311843068.1">
    <property type="nucleotide sequence ID" value="NZ_JARPXR010000009.1"/>
</dbReference>
<reference evidence="1" key="1">
    <citation type="submission" date="2023-03" db="EMBL/GenBank/DDBJ databases">
        <authorList>
            <person name="Shen W."/>
            <person name="Cai J."/>
        </authorList>
    </citation>
    <scope>NUCLEOTIDE SEQUENCE</scope>
    <source>
        <strain evidence="1">P86-2</strain>
    </source>
</reference>
<proteinExistence type="predicted"/>
<sequence length="75" mass="8615">MMGIKVTAVALNNEEMRAEISASLKLEIIHKLTSGFMDWNNCDHEEFNTGYMNCLIDTVHILSEEEAQDEQRKIN</sequence>
<dbReference type="EMBL" id="JARPXR010000009">
    <property type="protein sequence ID" value="MDT2584170.1"/>
    <property type="molecule type" value="Genomic_DNA"/>
</dbReference>
<organism evidence="1 2">
    <name type="scientific">Lactococcus petauri</name>
    <dbReference type="NCBI Taxonomy" id="1940789"/>
    <lineage>
        <taxon>Bacteria</taxon>
        <taxon>Bacillati</taxon>
        <taxon>Bacillota</taxon>
        <taxon>Bacilli</taxon>
        <taxon>Lactobacillales</taxon>
        <taxon>Streptococcaceae</taxon>
        <taxon>Lactococcus</taxon>
    </lineage>
</organism>
<protein>
    <submittedName>
        <fullName evidence="1">Uncharacterized protein</fullName>
    </submittedName>
</protein>
<name>A0AAJ2IWE6_9LACT</name>
<evidence type="ECO:0000313" key="2">
    <source>
        <dbReference type="Proteomes" id="UP001262817"/>
    </source>
</evidence>